<dbReference type="InterPro" id="IPR012961">
    <property type="entry name" value="Ski2/MTR4_C"/>
</dbReference>
<gene>
    <name evidence="11" type="ORF">CYME_CMA072C</name>
</gene>
<sequence>MRKKVHAKQVLGSEAEQKRSTTATKRREAQHGSNSWVPHRARRDGNRKRFRPAAQHALDPTGSKVESDPPWIGQSAAELRLKHPLLSGSRPRTLTLETLTETGKTSLSEPSQADAVIDDLSVLDLSTGSRCACVHTVSIPASLSEYDSSKLSVWPPKGRPPAKEFPFALDLFQIEACKCLEAGESVMVAAHTSAGKTAIAEYAIALSLREHRRVIYTSPIKALSNQKYREFQSEFNDVGLITGDVTLNPNASCLIMTTEILRSMLYRGSDVVREAAWVIFDEVHYMRDRERGVVWEESIILLPDSVRFVFLSATIPNAEEFAEWIVALHQAPCHTVYTEKRPVPLRHFALSNQEDRLVLLKDEGGRFYRKNFERIRKDLRIDRFRGPSRGRTLSNAEFRKIIRFAIDQDLQPMIVFSFSRKDCEALARCISGMDLNGEEEKALVENVYQNAMATLNSQDQQLDQIGTMLEMLKRGVGVHHSGLFPIVKEIVEILFQEGLVKVLLATETFSLGLNMPARMVFFTALKKFDGRNVRYITSGEYIQMSGRAGRRGLDERGIVILRLEDDTNEDCLRRILSGRPDELTSAFRLGYNMLLNLQRSEESRPEQIMVRSFAQFQAVKRAENAVAELENLEAEMKQMHFTHEEEEVEQFYKLNQRLAEIDRNISRYYRCENVDLFLKNGRLLKLRDDQHWSVVMDPKCCGLPNKTHGFSVFRRKVDGVWRLQNLQRSLIQLISAVCIEMPETVDTEMSRSIISERVQSAERHYASVGGGLPLLDPIYDFGIREKSLRALMHERRCLVQEMRKCAASKPELHEDIKLYGLRLQLAPQAEKIQRDLRVRSHLIHAAELEAMNRVLHALGYLDENKQLSPKGRVCCEISAANELILTECIFEGILRDMPEPLIPAILSGFVLDEKAKDSQMAVAEDADIREHLQKVQQDIHRVVGRIARVQRDAGLRWEYVCEEPNWDPNIISAIHAWCKGQPFSEALKLAKVFEGSLIRCMRRVDEVLQQLRNAVDSVGDAALSAKFAQSSALLHRDIVFAASLYL</sequence>
<keyword evidence="6" id="KW-0539">Nucleus</keyword>
<reference evidence="11 12" key="2">
    <citation type="journal article" date="2007" name="BMC Biol.">
        <title>A 100%-complete sequence reveals unusually simple genomic features in the hot-spring red alga Cyanidioschyzon merolae.</title>
        <authorList>
            <person name="Nozaki H."/>
            <person name="Takano H."/>
            <person name="Misumi O."/>
            <person name="Terasawa K."/>
            <person name="Matsuzaki M."/>
            <person name="Maruyama S."/>
            <person name="Nishida K."/>
            <person name="Yagisawa F."/>
            <person name="Yoshida Y."/>
            <person name="Fujiwara T."/>
            <person name="Takio S."/>
            <person name="Tamura K."/>
            <person name="Chung S.J."/>
            <person name="Nakamura S."/>
            <person name="Kuroiwa H."/>
            <person name="Tanaka K."/>
            <person name="Sato N."/>
            <person name="Kuroiwa T."/>
        </authorList>
    </citation>
    <scope>NUCLEOTIDE SEQUENCE [LARGE SCALE GENOMIC DNA]</scope>
    <source>
        <strain evidence="11 12">10D</strain>
    </source>
</reference>
<dbReference type="FunFam" id="3.40.50.300:FF:000083">
    <property type="entry name" value="ATP-dependent RNA helicase DOB1"/>
    <property type="match status" value="1"/>
</dbReference>
<dbReference type="PANTHER" id="PTHR12131">
    <property type="entry name" value="ATP-DEPENDENT RNA AND DNA HELICASE"/>
    <property type="match status" value="1"/>
</dbReference>
<evidence type="ECO:0000313" key="12">
    <source>
        <dbReference type="Proteomes" id="UP000007014"/>
    </source>
</evidence>
<proteinExistence type="predicted"/>
<organism evidence="11 12">
    <name type="scientific">Cyanidioschyzon merolae (strain NIES-3377 / 10D)</name>
    <name type="common">Unicellular red alga</name>
    <dbReference type="NCBI Taxonomy" id="280699"/>
    <lineage>
        <taxon>Eukaryota</taxon>
        <taxon>Rhodophyta</taxon>
        <taxon>Bangiophyceae</taxon>
        <taxon>Cyanidiales</taxon>
        <taxon>Cyanidiaceae</taxon>
        <taxon>Cyanidioschyzon</taxon>
    </lineage>
</organism>
<dbReference type="PROSITE" id="PS51192">
    <property type="entry name" value="HELICASE_ATP_BIND_1"/>
    <property type="match status" value="1"/>
</dbReference>
<dbReference type="SMART" id="SM00487">
    <property type="entry name" value="DEXDc"/>
    <property type="match status" value="1"/>
</dbReference>
<name>M1UN15_CYAM1</name>
<dbReference type="SMART" id="SM00490">
    <property type="entry name" value="HELICc"/>
    <property type="match status" value="1"/>
</dbReference>
<feature type="domain" description="Helicase ATP-binding" evidence="9">
    <location>
        <begin position="177"/>
        <end position="333"/>
    </location>
</feature>
<dbReference type="InterPro" id="IPR048392">
    <property type="entry name" value="MTR4-like_stalk"/>
</dbReference>
<evidence type="ECO:0000256" key="2">
    <source>
        <dbReference type="ARBA" id="ARBA00022741"/>
    </source>
</evidence>
<dbReference type="GO" id="GO:0006401">
    <property type="term" value="P:RNA catabolic process"/>
    <property type="evidence" value="ECO:0007669"/>
    <property type="project" value="InterPro"/>
</dbReference>
<dbReference type="SMART" id="SM01142">
    <property type="entry name" value="DSHCT"/>
    <property type="match status" value="1"/>
</dbReference>
<dbReference type="HOGENOM" id="CLU_002902_0_1_1"/>
<evidence type="ECO:0000259" key="9">
    <source>
        <dbReference type="PROSITE" id="PS51192"/>
    </source>
</evidence>
<dbReference type="OMA" id="NVHRTPD"/>
<evidence type="ECO:0000256" key="3">
    <source>
        <dbReference type="ARBA" id="ARBA00022801"/>
    </source>
</evidence>
<dbReference type="GO" id="GO:0005634">
    <property type="term" value="C:nucleus"/>
    <property type="evidence" value="ECO:0007669"/>
    <property type="project" value="UniProtKB-SubCell"/>
</dbReference>
<feature type="domain" description="Helicase C-terminal" evidence="10">
    <location>
        <begin position="405"/>
        <end position="601"/>
    </location>
</feature>
<keyword evidence="2" id="KW-0547">Nucleotide-binding</keyword>
<reference evidence="11 12" key="1">
    <citation type="journal article" date="2004" name="Nature">
        <title>Genome sequence of the ultrasmall unicellular red alga Cyanidioschyzon merolae 10D.</title>
        <authorList>
            <person name="Matsuzaki M."/>
            <person name="Misumi O."/>
            <person name="Shin-i T."/>
            <person name="Maruyama S."/>
            <person name="Takahara M."/>
            <person name="Miyagishima S."/>
            <person name="Mori T."/>
            <person name="Nishida K."/>
            <person name="Yagisawa F."/>
            <person name="Nishida K."/>
            <person name="Yoshida Y."/>
            <person name="Nishimura Y."/>
            <person name="Nakao S."/>
            <person name="Kobayashi T."/>
            <person name="Momoyama Y."/>
            <person name="Higashiyama T."/>
            <person name="Minoda A."/>
            <person name="Sano M."/>
            <person name="Nomoto H."/>
            <person name="Oishi K."/>
            <person name="Hayashi H."/>
            <person name="Ohta F."/>
            <person name="Nishizaka S."/>
            <person name="Haga S."/>
            <person name="Miura S."/>
            <person name="Morishita T."/>
            <person name="Kabeya Y."/>
            <person name="Terasawa K."/>
            <person name="Suzuki Y."/>
            <person name="Ishii Y."/>
            <person name="Asakawa S."/>
            <person name="Takano H."/>
            <person name="Ohta N."/>
            <person name="Kuroiwa H."/>
            <person name="Tanaka K."/>
            <person name="Shimizu N."/>
            <person name="Sugano S."/>
            <person name="Sato N."/>
            <person name="Nozaki H."/>
            <person name="Ogasawara N."/>
            <person name="Kohara Y."/>
            <person name="Kuroiwa T."/>
        </authorList>
    </citation>
    <scope>NUCLEOTIDE SEQUENCE [LARGE SCALE GENOMIC DNA]</scope>
    <source>
        <strain evidence="11 12">10D</strain>
    </source>
</reference>
<dbReference type="InterPro" id="IPR016438">
    <property type="entry name" value="SKI2-like"/>
</dbReference>
<evidence type="ECO:0000256" key="6">
    <source>
        <dbReference type="ARBA" id="ARBA00023242"/>
    </source>
</evidence>
<evidence type="ECO:0000256" key="4">
    <source>
        <dbReference type="ARBA" id="ARBA00022806"/>
    </source>
</evidence>
<evidence type="ECO:0000256" key="8">
    <source>
        <dbReference type="SAM" id="MobiDB-lite"/>
    </source>
</evidence>
<evidence type="ECO:0000256" key="5">
    <source>
        <dbReference type="ARBA" id="ARBA00022840"/>
    </source>
</evidence>
<dbReference type="STRING" id="280699.M1UN15"/>
<dbReference type="InterPro" id="IPR025696">
    <property type="entry name" value="Beta-barrel_MTR4"/>
</dbReference>
<dbReference type="Gramene" id="CMA072CT">
    <property type="protein sequence ID" value="CMA072CT"/>
    <property type="gene ID" value="CMA072C"/>
</dbReference>
<evidence type="ECO:0000313" key="11">
    <source>
        <dbReference type="EMBL" id="BAM78781.1"/>
    </source>
</evidence>
<dbReference type="InterPro" id="IPR027417">
    <property type="entry name" value="P-loop_NTPase"/>
</dbReference>
<evidence type="ECO:0000256" key="1">
    <source>
        <dbReference type="ARBA" id="ARBA00004123"/>
    </source>
</evidence>
<keyword evidence="12" id="KW-1185">Reference proteome</keyword>
<dbReference type="PIRSF" id="PIRSF005198">
    <property type="entry name" value="Antiviral_helicase_SKI2"/>
    <property type="match status" value="1"/>
</dbReference>
<keyword evidence="5" id="KW-0067">ATP-binding</keyword>
<dbReference type="OrthoDB" id="64767at2759"/>
<dbReference type="PROSITE" id="PS51194">
    <property type="entry name" value="HELICASE_CTER"/>
    <property type="match status" value="1"/>
</dbReference>
<dbReference type="Proteomes" id="UP000007014">
    <property type="component" value="Chromosome 1"/>
</dbReference>
<keyword evidence="7" id="KW-0175">Coiled coil</keyword>
<dbReference type="InterPro" id="IPR014001">
    <property type="entry name" value="Helicase_ATP-bd"/>
</dbReference>
<protein>
    <submittedName>
        <fullName evidence="11">Probable nuclear exosomal RNA helicase MTR4</fullName>
    </submittedName>
</protein>
<dbReference type="GO" id="GO:0003724">
    <property type="term" value="F:RNA helicase activity"/>
    <property type="evidence" value="ECO:0007669"/>
    <property type="project" value="InterPro"/>
</dbReference>
<dbReference type="InterPro" id="IPR050699">
    <property type="entry name" value="RNA-DNA_Helicase"/>
</dbReference>
<comment type="subcellular location">
    <subcellularLocation>
        <location evidence="1">Nucleus</location>
    </subcellularLocation>
</comment>
<dbReference type="InterPro" id="IPR001650">
    <property type="entry name" value="Helicase_C-like"/>
</dbReference>
<dbReference type="InterPro" id="IPR011545">
    <property type="entry name" value="DEAD/DEAH_box_helicase_dom"/>
</dbReference>
<feature type="compositionally biased region" description="Basic residues" evidence="8">
    <location>
        <begin position="39"/>
        <end position="51"/>
    </location>
</feature>
<dbReference type="RefSeq" id="XP_005535067.1">
    <property type="nucleotide sequence ID" value="XM_005535010.1"/>
</dbReference>
<dbReference type="Pfam" id="PF21408">
    <property type="entry name" value="MTR4-like_stalk"/>
    <property type="match status" value="1"/>
</dbReference>
<dbReference type="CDD" id="cd18795">
    <property type="entry name" value="SF2_C_Ski2"/>
    <property type="match status" value="1"/>
</dbReference>
<dbReference type="SUPFAM" id="SSF52540">
    <property type="entry name" value="P-loop containing nucleoside triphosphate hydrolases"/>
    <property type="match status" value="1"/>
</dbReference>
<feature type="compositionally biased region" description="Basic and acidic residues" evidence="8">
    <location>
        <begin position="15"/>
        <end position="30"/>
    </location>
</feature>
<dbReference type="eggNOG" id="KOG0948">
    <property type="taxonomic scope" value="Eukaryota"/>
</dbReference>
<dbReference type="Gene3D" id="3.40.50.300">
    <property type="entry name" value="P-loop containing nucleotide triphosphate hydrolases"/>
    <property type="match status" value="2"/>
</dbReference>
<accession>M1UN15</accession>
<dbReference type="Gene3D" id="1.10.3380.30">
    <property type="match status" value="1"/>
</dbReference>
<dbReference type="Pfam" id="PF08148">
    <property type="entry name" value="DSHCT"/>
    <property type="match status" value="1"/>
</dbReference>
<dbReference type="GO" id="GO:0005524">
    <property type="term" value="F:ATP binding"/>
    <property type="evidence" value="ECO:0007669"/>
    <property type="project" value="UniProtKB-KW"/>
</dbReference>
<dbReference type="Pfam" id="PF13234">
    <property type="entry name" value="MTR4_beta-barrel"/>
    <property type="match status" value="1"/>
</dbReference>
<keyword evidence="4 11" id="KW-0347">Helicase</keyword>
<dbReference type="GO" id="GO:0016787">
    <property type="term" value="F:hydrolase activity"/>
    <property type="evidence" value="ECO:0007669"/>
    <property type="project" value="UniProtKB-KW"/>
</dbReference>
<dbReference type="GO" id="GO:0000460">
    <property type="term" value="P:maturation of 5.8S rRNA"/>
    <property type="evidence" value="ECO:0007669"/>
    <property type="project" value="TreeGrafter"/>
</dbReference>
<keyword evidence="3" id="KW-0378">Hydrolase</keyword>
<dbReference type="PANTHER" id="PTHR12131:SF7">
    <property type="entry name" value="EXOSOME RNA HELICASE MTR4"/>
    <property type="match status" value="1"/>
</dbReference>
<feature type="region of interest" description="Disordered" evidence="8">
    <location>
        <begin position="1"/>
        <end position="70"/>
    </location>
</feature>
<feature type="coiled-coil region" evidence="7">
    <location>
        <begin position="615"/>
        <end position="649"/>
    </location>
</feature>
<dbReference type="KEGG" id="cme:CYME_CMA072C"/>
<dbReference type="Gene3D" id="1.20.1500.20">
    <property type="match status" value="1"/>
</dbReference>
<dbReference type="AlphaFoldDB" id="M1UN15"/>
<evidence type="ECO:0000256" key="7">
    <source>
        <dbReference type="SAM" id="Coils"/>
    </source>
</evidence>
<evidence type="ECO:0000259" key="10">
    <source>
        <dbReference type="PROSITE" id="PS51194"/>
    </source>
</evidence>
<dbReference type="GO" id="GO:0003723">
    <property type="term" value="F:RNA binding"/>
    <property type="evidence" value="ECO:0007669"/>
    <property type="project" value="InterPro"/>
</dbReference>
<dbReference type="Pfam" id="PF00271">
    <property type="entry name" value="Helicase_C"/>
    <property type="match status" value="1"/>
</dbReference>
<dbReference type="EMBL" id="AP006483">
    <property type="protein sequence ID" value="BAM78781.1"/>
    <property type="molecule type" value="Genomic_DNA"/>
</dbReference>
<dbReference type="Pfam" id="PF00270">
    <property type="entry name" value="DEAD"/>
    <property type="match status" value="1"/>
</dbReference>
<dbReference type="GeneID" id="16992178"/>